<dbReference type="InterPro" id="IPR011991">
    <property type="entry name" value="ArsR-like_HTH"/>
</dbReference>
<dbReference type="OrthoDB" id="9784339at2"/>
<gene>
    <name evidence="6" type="ORF">SAMN02745716_0094</name>
</gene>
<organism evidence="6 7">
    <name type="scientific">Thermoleophilum album</name>
    <dbReference type="NCBI Taxonomy" id="29539"/>
    <lineage>
        <taxon>Bacteria</taxon>
        <taxon>Bacillati</taxon>
        <taxon>Actinomycetota</taxon>
        <taxon>Thermoleophilia</taxon>
        <taxon>Thermoleophilales</taxon>
        <taxon>Thermoleophilaceae</taxon>
        <taxon>Thermoleophilum</taxon>
    </lineage>
</organism>
<keyword evidence="3" id="KW-0804">Transcription</keyword>
<evidence type="ECO:0000256" key="4">
    <source>
        <dbReference type="SAM" id="MobiDB-lite"/>
    </source>
</evidence>
<feature type="compositionally biased region" description="Pro residues" evidence="4">
    <location>
        <begin position="10"/>
        <end position="19"/>
    </location>
</feature>
<feature type="domain" description="HTH arsR-type" evidence="5">
    <location>
        <begin position="47"/>
        <end position="138"/>
    </location>
</feature>
<dbReference type="AlphaFoldDB" id="A0A1H6FHB8"/>
<accession>A0A1H6FHB8</accession>
<dbReference type="GO" id="GO:0003677">
    <property type="term" value="F:DNA binding"/>
    <property type="evidence" value="ECO:0007669"/>
    <property type="project" value="UniProtKB-KW"/>
</dbReference>
<evidence type="ECO:0000259" key="5">
    <source>
        <dbReference type="PROSITE" id="PS50987"/>
    </source>
</evidence>
<dbReference type="PROSITE" id="PS50987">
    <property type="entry name" value="HTH_ARSR_2"/>
    <property type="match status" value="1"/>
</dbReference>
<dbReference type="SUPFAM" id="SSF46785">
    <property type="entry name" value="Winged helix' DNA-binding domain"/>
    <property type="match status" value="1"/>
</dbReference>
<dbReference type="InterPro" id="IPR018334">
    <property type="entry name" value="ArsR_HTH"/>
</dbReference>
<dbReference type="Proteomes" id="UP000222056">
    <property type="component" value="Unassembled WGS sequence"/>
</dbReference>
<evidence type="ECO:0000256" key="1">
    <source>
        <dbReference type="ARBA" id="ARBA00023015"/>
    </source>
</evidence>
<dbReference type="InterPro" id="IPR001845">
    <property type="entry name" value="HTH_ArsR_DNA-bd_dom"/>
</dbReference>
<reference evidence="7" key="1">
    <citation type="submission" date="2016-10" db="EMBL/GenBank/DDBJ databases">
        <authorList>
            <person name="Varghese N."/>
            <person name="Submissions S."/>
        </authorList>
    </citation>
    <scope>NUCLEOTIDE SEQUENCE [LARGE SCALE GENOMIC DNA]</scope>
    <source>
        <strain evidence="7">ATCC 35263</strain>
    </source>
</reference>
<evidence type="ECO:0000313" key="6">
    <source>
        <dbReference type="EMBL" id="SEH10247.1"/>
    </source>
</evidence>
<dbReference type="Pfam" id="PF01022">
    <property type="entry name" value="HTH_5"/>
    <property type="match status" value="1"/>
</dbReference>
<protein>
    <submittedName>
        <fullName evidence="6">Transcriptional regulator, ArsR family</fullName>
    </submittedName>
</protein>
<dbReference type="EMBL" id="FNWJ01000001">
    <property type="protein sequence ID" value="SEH10247.1"/>
    <property type="molecule type" value="Genomic_DNA"/>
</dbReference>
<keyword evidence="1" id="KW-0805">Transcription regulation</keyword>
<dbReference type="CDD" id="cd00090">
    <property type="entry name" value="HTH_ARSR"/>
    <property type="match status" value="1"/>
</dbReference>
<dbReference type="InterPro" id="IPR051011">
    <property type="entry name" value="Metal_resp_trans_reg"/>
</dbReference>
<evidence type="ECO:0000256" key="3">
    <source>
        <dbReference type="ARBA" id="ARBA00023163"/>
    </source>
</evidence>
<keyword evidence="7" id="KW-1185">Reference proteome</keyword>
<keyword evidence="2" id="KW-0238">DNA-binding</keyword>
<name>A0A1H6FHB8_THEAL</name>
<sequence>MSERSHAAPPAAPSAPRPATPRGTSVCDVICLDLDTAERLRRQLPPLATRRRAAARAGALADPTRVAIAWALAEGRELCVCDLAWVLERSQSAVSHHLRRMRDAGLVDYRRRGRTVMYALTKVGAALLAAARTSPTAS</sequence>
<dbReference type="PROSITE" id="PS00846">
    <property type="entry name" value="HTH_ARSR_1"/>
    <property type="match status" value="1"/>
</dbReference>
<dbReference type="InterPro" id="IPR036388">
    <property type="entry name" value="WH-like_DNA-bd_sf"/>
</dbReference>
<dbReference type="Gene3D" id="1.10.10.10">
    <property type="entry name" value="Winged helix-like DNA-binding domain superfamily/Winged helix DNA-binding domain"/>
    <property type="match status" value="1"/>
</dbReference>
<evidence type="ECO:0000313" key="7">
    <source>
        <dbReference type="Proteomes" id="UP000222056"/>
    </source>
</evidence>
<dbReference type="PANTHER" id="PTHR43132:SF6">
    <property type="entry name" value="HTH-TYPE TRANSCRIPTIONAL REPRESSOR CZRA"/>
    <property type="match status" value="1"/>
</dbReference>
<dbReference type="GO" id="GO:0003700">
    <property type="term" value="F:DNA-binding transcription factor activity"/>
    <property type="evidence" value="ECO:0007669"/>
    <property type="project" value="InterPro"/>
</dbReference>
<dbReference type="SMART" id="SM00418">
    <property type="entry name" value="HTH_ARSR"/>
    <property type="match status" value="1"/>
</dbReference>
<dbReference type="PRINTS" id="PR00778">
    <property type="entry name" value="HTHARSR"/>
</dbReference>
<dbReference type="InterPro" id="IPR036390">
    <property type="entry name" value="WH_DNA-bd_sf"/>
</dbReference>
<dbReference type="PANTHER" id="PTHR43132">
    <property type="entry name" value="ARSENICAL RESISTANCE OPERON REPRESSOR ARSR-RELATED"/>
    <property type="match status" value="1"/>
</dbReference>
<dbReference type="NCBIfam" id="NF033788">
    <property type="entry name" value="HTH_metalloreg"/>
    <property type="match status" value="1"/>
</dbReference>
<evidence type="ECO:0000256" key="2">
    <source>
        <dbReference type="ARBA" id="ARBA00023125"/>
    </source>
</evidence>
<proteinExistence type="predicted"/>
<feature type="region of interest" description="Disordered" evidence="4">
    <location>
        <begin position="1"/>
        <end position="22"/>
    </location>
</feature>